<accession>A0ABX2W517</accession>
<comment type="caution">
    <text evidence="1">The sequence shown here is derived from an EMBL/GenBank/DDBJ whole genome shotgun (WGS) entry which is preliminary data.</text>
</comment>
<evidence type="ECO:0008006" key="3">
    <source>
        <dbReference type="Google" id="ProtNLM"/>
    </source>
</evidence>
<evidence type="ECO:0000313" key="2">
    <source>
        <dbReference type="Proteomes" id="UP000078407"/>
    </source>
</evidence>
<proteinExistence type="predicted"/>
<organism evidence="1 2">
    <name type="scientific">Buttiauxella ferragutiae ATCC 51602</name>
    <dbReference type="NCBI Taxonomy" id="1354252"/>
    <lineage>
        <taxon>Bacteria</taxon>
        <taxon>Pseudomonadati</taxon>
        <taxon>Pseudomonadota</taxon>
        <taxon>Gammaproteobacteria</taxon>
        <taxon>Enterobacterales</taxon>
        <taxon>Enterobacteriaceae</taxon>
        <taxon>Buttiauxella</taxon>
    </lineage>
</organism>
<dbReference type="EMBL" id="LXEQ01000051">
    <property type="protein sequence ID" value="OAT25845.1"/>
    <property type="molecule type" value="Genomic_DNA"/>
</dbReference>
<keyword evidence="2" id="KW-1185">Reference proteome</keyword>
<evidence type="ECO:0000313" key="1">
    <source>
        <dbReference type="EMBL" id="OAT25845.1"/>
    </source>
</evidence>
<reference evidence="1 2" key="1">
    <citation type="submission" date="2016-04" db="EMBL/GenBank/DDBJ databases">
        <title>ATOL: Assembling a taxonomically balanced genome-scale reconstruction of the evolutionary history of the Enterobacteriaceae.</title>
        <authorList>
            <person name="Plunkett G.III."/>
            <person name="Neeno-Eckwall E.C."/>
            <person name="Glasner J.D."/>
            <person name="Perna N.T."/>
        </authorList>
    </citation>
    <scope>NUCLEOTIDE SEQUENCE [LARGE SCALE GENOMIC DNA]</scope>
    <source>
        <strain evidence="1 2">ATCC 51602</strain>
    </source>
</reference>
<name>A0ABX2W517_9ENTR</name>
<sequence length="252" mass="28129">MPLTNNRGTSNSRPSSLHVVTGKIMYSRKATEEGWLKVKLDNGNFDFLHENVKLIVKGEKNARLYLLVASDKSNLIGQTISLQQENALKYLSSKGPMQKSASIKVEYVGKPVKTTSRFKGDLIQQFANLYVNGSIIKVTLNSLWPPKYSYSPIPAGVHKLMSPDNSHAKNAPTDWYRKAFSPGVITCNDIWFPIELNGEGGNSSRYIHLGNLSEGCVTVYDVEKWNVVYDYLINHRIPGTKGMYVGEITVVT</sequence>
<gene>
    <name evidence="1" type="ORF">M976_03488</name>
</gene>
<dbReference type="Proteomes" id="UP000078407">
    <property type="component" value="Unassembled WGS sequence"/>
</dbReference>
<dbReference type="RefSeq" id="WP_074388573.1">
    <property type="nucleotide sequence ID" value="NZ_LXEQ01000051.1"/>
</dbReference>
<protein>
    <recommendedName>
        <fullName evidence="3">DUF2778 domain-containing protein</fullName>
    </recommendedName>
</protein>